<dbReference type="Proteomes" id="UP000014074">
    <property type="component" value="Unassembled WGS sequence"/>
</dbReference>
<accession>R8BBV0</accession>
<evidence type="ECO:0000256" key="1">
    <source>
        <dbReference type="SAM" id="MobiDB-lite"/>
    </source>
</evidence>
<proteinExistence type="predicted"/>
<keyword evidence="4" id="KW-1185">Reference proteome</keyword>
<dbReference type="EMBL" id="KB933312">
    <property type="protein sequence ID" value="EON96775.1"/>
    <property type="molecule type" value="Genomic_DNA"/>
</dbReference>
<reference evidence="4" key="1">
    <citation type="journal article" date="2013" name="Genome Announc.">
        <title>Draft genome sequence of the ascomycete Phaeoacremonium aleophilum strain UCR-PA7, a causal agent of the esca disease complex in grapevines.</title>
        <authorList>
            <person name="Blanco-Ulate B."/>
            <person name="Rolshausen P."/>
            <person name="Cantu D."/>
        </authorList>
    </citation>
    <scope>NUCLEOTIDE SEQUENCE [LARGE SCALE GENOMIC DNA]</scope>
    <source>
        <strain evidence="4">UCR-PA7</strain>
    </source>
</reference>
<feature type="chain" id="PRO_5004462651" evidence="2">
    <location>
        <begin position="19"/>
        <end position="186"/>
    </location>
</feature>
<evidence type="ECO:0000313" key="4">
    <source>
        <dbReference type="Proteomes" id="UP000014074"/>
    </source>
</evidence>
<evidence type="ECO:0000256" key="2">
    <source>
        <dbReference type="SAM" id="SignalP"/>
    </source>
</evidence>
<evidence type="ECO:0000313" key="3">
    <source>
        <dbReference type="EMBL" id="EON96775.1"/>
    </source>
</evidence>
<dbReference type="OrthoDB" id="5597238at2759"/>
<dbReference type="AlphaFoldDB" id="R8BBV0"/>
<dbReference type="HOGENOM" id="CLU_096545_0_0_1"/>
<sequence length="186" mass="17792">MRFTAVLFAGVFAAFASAQSTTVSSSPSATTDPVQASIIACLNKCDDGDVDCTAHCIAVPNPNNSQVNATNECVADCPQGNGTATDNLNYANCVQGCIGKYYYTSSVGTPQTTGGSGSGSGASGSASATATGTGSAASGTAGSSGTGTSSGTATGASASSTNAAEVLRVGTTGVGLLGLLAAFMAL</sequence>
<dbReference type="eggNOG" id="ENOG502SFMK">
    <property type="taxonomic scope" value="Eukaryota"/>
</dbReference>
<dbReference type="RefSeq" id="XP_007918432.1">
    <property type="nucleotide sequence ID" value="XM_007920241.1"/>
</dbReference>
<feature type="region of interest" description="Disordered" evidence="1">
    <location>
        <begin position="112"/>
        <end position="161"/>
    </location>
</feature>
<gene>
    <name evidence="3" type="ORF">UCRPA7_7721</name>
</gene>
<keyword evidence="2" id="KW-0732">Signal</keyword>
<dbReference type="GeneID" id="19328504"/>
<feature type="compositionally biased region" description="Low complexity" evidence="1">
    <location>
        <begin position="123"/>
        <end position="161"/>
    </location>
</feature>
<dbReference type="KEGG" id="tmn:UCRPA7_7721"/>
<protein>
    <submittedName>
        <fullName evidence="3">Uncharacterized protein</fullName>
    </submittedName>
</protein>
<name>R8BBV0_PHAM7</name>
<organism evidence="3 4">
    <name type="scientific">Phaeoacremonium minimum (strain UCR-PA7)</name>
    <name type="common">Esca disease fungus</name>
    <name type="synonym">Togninia minima</name>
    <dbReference type="NCBI Taxonomy" id="1286976"/>
    <lineage>
        <taxon>Eukaryota</taxon>
        <taxon>Fungi</taxon>
        <taxon>Dikarya</taxon>
        <taxon>Ascomycota</taxon>
        <taxon>Pezizomycotina</taxon>
        <taxon>Sordariomycetes</taxon>
        <taxon>Sordariomycetidae</taxon>
        <taxon>Togniniales</taxon>
        <taxon>Togniniaceae</taxon>
        <taxon>Phaeoacremonium</taxon>
    </lineage>
</organism>
<feature type="signal peptide" evidence="2">
    <location>
        <begin position="1"/>
        <end position="18"/>
    </location>
</feature>